<comment type="caution">
    <text evidence="3">The sequence shown here is derived from an EMBL/GenBank/DDBJ whole genome shotgun (WGS) entry which is preliminary data.</text>
</comment>
<dbReference type="InterPro" id="IPR050411">
    <property type="entry name" value="AlphaKG_dependent_hydroxylases"/>
</dbReference>
<keyword evidence="1" id="KW-0560">Oxidoreductase</keyword>
<dbReference type="InterPro" id="IPR042098">
    <property type="entry name" value="TauD-like_sf"/>
</dbReference>
<evidence type="ECO:0000313" key="3">
    <source>
        <dbReference type="EMBL" id="CAE7876879.1"/>
    </source>
</evidence>
<evidence type="ECO:0000313" key="4">
    <source>
        <dbReference type="Proteomes" id="UP000601435"/>
    </source>
</evidence>
<evidence type="ECO:0000256" key="1">
    <source>
        <dbReference type="ARBA" id="ARBA00023002"/>
    </source>
</evidence>
<dbReference type="Pfam" id="PF02668">
    <property type="entry name" value="TauD"/>
    <property type="match status" value="1"/>
</dbReference>
<dbReference type="InterPro" id="IPR003819">
    <property type="entry name" value="TauD/TfdA-like"/>
</dbReference>
<dbReference type="GO" id="GO:0016491">
    <property type="term" value="F:oxidoreductase activity"/>
    <property type="evidence" value="ECO:0007669"/>
    <property type="project" value="UniProtKB-KW"/>
</dbReference>
<dbReference type="PANTHER" id="PTHR10696">
    <property type="entry name" value="GAMMA-BUTYROBETAINE HYDROXYLASE-RELATED"/>
    <property type="match status" value="1"/>
</dbReference>
<dbReference type="AlphaFoldDB" id="A0A813AQ44"/>
<dbReference type="PANTHER" id="PTHR10696:SF21">
    <property type="entry name" value="TAUD_TFDA-LIKE DOMAIN-CONTAINING PROTEIN"/>
    <property type="match status" value="1"/>
</dbReference>
<gene>
    <name evidence="3" type="primary">ddaC</name>
    <name evidence="3" type="ORF">SNEC2469_LOCUS28616</name>
</gene>
<accession>A0A813AQ44</accession>
<protein>
    <submittedName>
        <fullName evidence="3">DdaC protein</fullName>
    </submittedName>
</protein>
<organism evidence="3 4">
    <name type="scientific">Symbiodinium necroappetens</name>
    <dbReference type="NCBI Taxonomy" id="1628268"/>
    <lineage>
        <taxon>Eukaryota</taxon>
        <taxon>Sar</taxon>
        <taxon>Alveolata</taxon>
        <taxon>Dinophyceae</taxon>
        <taxon>Suessiales</taxon>
        <taxon>Symbiodiniaceae</taxon>
        <taxon>Symbiodinium</taxon>
    </lineage>
</organism>
<sequence length="455" mass="50151">MDGKRVGVATASAACATMICATRCFVGGRGGEANGAVARLRGPAVSTGPQPGSLQSSWLPASVAAVSAFAALRMQRKSAVGRSHITRHADGLADCPYALYGQKDIDIAKERQELQVPSGPKEIRMPEELKGDIEAQRNFFSSNLPQIYKDLKTNGAVVFRGFEISKDKATFGQVGQALELDPCEDPLHSVAARDAVDKKAGVYEAVNKPSRSKFYIGMHNEMVGDRAPGAAMFVCFKAAEQGGEFLIADGRKMFKELDEAWLEKVYDSDVVYSTAEFPMGFIESLPEFVQPAVEPLAYGALTQALKMKVDFKTELRWEKSDYDGSKILQVRAMPQYPVIRHHATGEPCWWGSMHSHAEYLRSEREKVFGEAQETTGASRINKTDVFYGKSGDKVEVDWLKHLDKVTLDCAIKVKMEPGDMVLLDNYLVMHGRCPFEGTRLHAVSWFKSPDYTKAA</sequence>
<proteinExistence type="predicted"/>
<keyword evidence="4" id="KW-1185">Reference proteome</keyword>
<reference evidence="3" key="1">
    <citation type="submission" date="2021-02" db="EMBL/GenBank/DDBJ databases">
        <authorList>
            <person name="Dougan E. K."/>
            <person name="Rhodes N."/>
            <person name="Thang M."/>
            <person name="Chan C."/>
        </authorList>
    </citation>
    <scope>NUCLEOTIDE SEQUENCE</scope>
</reference>
<dbReference type="SUPFAM" id="SSF51197">
    <property type="entry name" value="Clavaminate synthase-like"/>
    <property type="match status" value="1"/>
</dbReference>
<dbReference type="EMBL" id="CAJNJA010062575">
    <property type="protein sequence ID" value="CAE7876879.1"/>
    <property type="molecule type" value="Genomic_DNA"/>
</dbReference>
<name>A0A813AQ44_9DINO</name>
<dbReference type="OrthoDB" id="408743at2759"/>
<dbReference type="Gene3D" id="3.60.130.10">
    <property type="entry name" value="Clavaminate synthase-like"/>
    <property type="match status" value="1"/>
</dbReference>
<feature type="domain" description="TauD/TfdA-like" evidence="2">
    <location>
        <begin position="132"/>
        <end position="441"/>
    </location>
</feature>
<evidence type="ECO:0000259" key="2">
    <source>
        <dbReference type="Pfam" id="PF02668"/>
    </source>
</evidence>
<dbReference type="Proteomes" id="UP000601435">
    <property type="component" value="Unassembled WGS sequence"/>
</dbReference>